<evidence type="ECO:0000256" key="5">
    <source>
        <dbReference type="ARBA" id="ARBA00022741"/>
    </source>
</evidence>
<dbReference type="PROSITE" id="PS00041">
    <property type="entry name" value="HTH_ARAC_FAMILY_1"/>
    <property type="match status" value="1"/>
</dbReference>
<dbReference type="InterPro" id="IPR011044">
    <property type="entry name" value="Quino_amine_DH_bsu"/>
</dbReference>
<dbReference type="InterPro" id="IPR009057">
    <property type="entry name" value="Homeodomain-like_sf"/>
</dbReference>
<sequence length="1291" mass="146310">MRCQVALRSSVLVLLLNFGSLAAWANISFYNINEMFGISIRETASASMDDYGFVWVSSKTGILRLTDDDYRLYQLPFDTPDVITVKLIYQNSELLAYSNNGQIFRYDIIQDEFILIANLGKQLNFQYLTVQVMVVDESGAFWLATNSGLIHYKDELLKIHWEETEIGYLEWYSTDQLFVADDDDLSLFNTVTNKRISLLNFSDFPIDVSYLQYEEAENDLWLGSVSSGLYKYQLNKNQLLQVSGVPKQPILDIESVSDSTMMIGVDGQGLWEVGKQDLIVYNIYKEDVDKPNSLQGNGVYDIFQDDKGRVWVCTYSRGVSYYNKTSSMLTHVRHLTNNPNSLSNDDVNSIIEDARGNLWFATNNGISRWDVAHNKWEAFYHNKQKQAQVFLSLSEDANGNIWAGSYSSGVYLIDGKTGAEIQHILFEGNESLFKSNFVFNITNDSQGNVWIGGVQGEVLRYNMATHNITSYGSHPVYIMKELDASHMLLGCTYGLSVLNKHSSNVDIVLNGYIIHDMLVQGNMVWLATVGEGLVLFNLQTRQVTKFTTEIGLPSNFVNSILLDQGFLWLGTENGICRFNPLDETLETFPSIQSLSRISYNRNAHFMRKNGEMIWGTNQGAVMFNPSAIEKSPSEGQIYFQDIRILGKSLRTEVVKKLEMPVDSIQSLRLKHNQNNLLIDMVPLGMTYGTKFSWFLEGFDTEWSRPVTNRTLNYTNLPTGSYQLKIRLYDNSMSEIIDERTLEIVKKPPFWEAWWFLLLVGLFLLSAFYLSLKYYINLIKQLHSEEKIRFFASTAHDMRTSLSLIKGPIDELGHESNLSEKGSYYLDLARSQVDRLVGVVTQLMDFQKADIDKEQLLMKRVDVVAFVRQRVAMFESYAATHQIAVVFNPSIGTLNSEVDERLMEKVVDNLLSNAIKYSKPQTSVLVNLRLSRRNWVLEVKDQGIGISKSARQHLFREFYRGENAINAKIVGSGIGLLLVRKYVGLHGGKIDWESQENNGSTFTVTVPMKEFSGETMDEVSPVKPHAGRIVPPLPVGEGAVRDYTVLVVEDNEELRCFLQQSMDEGFNILTAADGIEGWEIIQRELPDLIVSDILMPGRDGYELCQLVKSSYETSHIPVILLTALSEKNDQLHGLELGADDYLTKPFDSAVLKQRIISVISNRSLVRERALKLISGGPQHEAVVANELNDQFVKRALEVVSEQLANPEFNKELFASEMNVSGSLLYKKIKGLTDQSPSDFIRVVRLTKALELLQMEQHSITEVSELCGFASVGYFSTVFKKHYGKSPSEFQSR</sequence>
<dbReference type="FunFam" id="3.30.565.10:FF:000037">
    <property type="entry name" value="Hybrid sensor histidine kinase/response regulator"/>
    <property type="match status" value="1"/>
</dbReference>
<feature type="modified residue" description="4-aspartylphosphate" evidence="12">
    <location>
        <position position="1091"/>
    </location>
</feature>
<keyword evidence="3 12" id="KW-0597">Phosphoprotein</keyword>
<dbReference type="SUPFAM" id="SSF50969">
    <property type="entry name" value="YVTN repeat-like/Quinoprotein amine dehydrogenase"/>
    <property type="match status" value="1"/>
</dbReference>
<keyword evidence="11" id="KW-0804">Transcription</keyword>
<dbReference type="InterPro" id="IPR036890">
    <property type="entry name" value="HATPase_C_sf"/>
</dbReference>
<dbReference type="InterPro" id="IPR004358">
    <property type="entry name" value="Sig_transdc_His_kin-like_C"/>
</dbReference>
<dbReference type="EC" id="2.7.13.3" evidence="2"/>
<keyword evidence="13" id="KW-0472">Membrane</keyword>
<dbReference type="CDD" id="cd00082">
    <property type="entry name" value="HisKA"/>
    <property type="match status" value="1"/>
</dbReference>
<dbReference type="GO" id="GO:0000155">
    <property type="term" value="F:phosphorelay sensor kinase activity"/>
    <property type="evidence" value="ECO:0007669"/>
    <property type="project" value="InterPro"/>
</dbReference>
<keyword evidence="6" id="KW-0418">Kinase</keyword>
<dbReference type="SUPFAM" id="SSF55874">
    <property type="entry name" value="ATPase domain of HSP90 chaperone/DNA topoisomerase II/histidine kinase"/>
    <property type="match status" value="1"/>
</dbReference>
<evidence type="ECO:0000256" key="14">
    <source>
        <dbReference type="SAM" id="SignalP"/>
    </source>
</evidence>
<dbReference type="EMBL" id="BAZW01000005">
    <property type="protein sequence ID" value="GAO28848.1"/>
    <property type="molecule type" value="Genomic_DNA"/>
</dbReference>
<evidence type="ECO:0000259" key="15">
    <source>
        <dbReference type="PROSITE" id="PS01124"/>
    </source>
</evidence>
<dbReference type="Gene3D" id="2.60.40.10">
    <property type="entry name" value="Immunoglobulins"/>
    <property type="match status" value="1"/>
</dbReference>
<dbReference type="Gene3D" id="1.10.287.130">
    <property type="match status" value="1"/>
</dbReference>
<dbReference type="PROSITE" id="PS50110">
    <property type="entry name" value="RESPONSE_REGULATORY"/>
    <property type="match status" value="1"/>
</dbReference>
<keyword evidence="7" id="KW-0067">ATP-binding</keyword>
<keyword evidence="14" id="KW-0732">Signal</keyword>
<dbReference type="PANTHER" id="PTHR43547:SF2">
    <property type="entry name" value="HYBRID SIGNAL TRANSDUCTION HISTIDINE KINASE C"/>
    <property type="match status" value="1"/>
</dbReference>
<dbReference type="InterPro" id="IPR011123">
    <property type="entry name" value="Y_Y_Y"/>
</dbReference>
<dbReference type="SMART" id="SM00342">
    <property type="entry name" value="HTH_ARAC"/>
    <property type="match status" value="1"/>
</dbReference>
<keyword evidence="10" id="KW-0238">DNA-binding</keyword>
<evidence type="ECO:0000256" key="12">
    <source>
        <dbReference type="PROSITE-ProRule" id="PRU00169"/>
    </source>
</evidence>
<dbReference type="Proteomes" id="UP000032900">
    <property type="component" value="Unassembled WGS sequence"/>
</dbReference>
<dbReference type="PANTHER" id="PTHR43547">
    <property type="entry name" value="TWO-COMPONENT HISTIDINE KINASE"/>
    <property type="match status" value="1"/>
</dbReference>
<dbReference type="GO" id="GO:0003700">
    <property type="term" value="F:DNA-binding transcription factor activity"/>
    <property type="evidence" value="ECO:0007669"/>
    <property type="project" value="InterPro"/>
</dbReference>
<feature type="domain" description="Histidine kinase" evidence="16">
    <location>
        <begin position="792"/>
        <end position="1009"/>
    </location>
</feature>
<reference evidence="18 19" key="1">
    <citation type="journal article" date="2015" name="Microbes Environ.">
        <title>Distribution and evolution of nitrogen fixation genes in the phylum bacteroidetes.</title>
        <authorList>
            <person name="Inoue J."/>
            <person name="Oshima K."/>
            <person name="Suda W."/>
            <person name="Sakamoto M."/>
            <person name="Iino T."/>
            <person name="Noda S."/>
            <person name="Hongoh Y."/>
            <person name="Hattori M."/>
            <person name="Ohkuma M."/>
        </authorList>
    </citation>
    <scope>NUCLEOTIDE SEQUENCE [LARGE SCALE GENOMIC DNA]</scope>
    <source>
        <strain evidence="18">JCM 15548</strain>
    </source>
</reference>
<keyword evidence="13" id="KW-0812">Transmembrane</keyword>
<keyword evidence="13" id="KW-1133">Transmembrane helix</keyword>
<evidence type="ECO:0000256" key="10">
    <source>
        <dbReference type="ARBA" id="ARBA00023125"/>
    </source>
</evidence>
<dbReference type="SUPFAM" id="SSF63829">
    <property type="entry name" value="Calcium-dependent phosphotriesterase"/>
    <property type="match status" value="1"/>
</dbReference>
<evidence type="ECO:0000256" key="3">
    <source>
        <dbReference type="ARBA" id="ARBA00022553"/>
    </source>
</evidence>
<dbReference type="Pfam" id="PF02518">
    <property type="entry name" value="HATPase_c"/>
    <property type="match status" value="1"/>
</dbReference>
<dbReference type="GO" id="GO:0043565">
    <property type="term" value="F:sequence-specific DNA binding"/>
    <property type="evidence" value="ECO:0007669"/>
    <property type="project" value="InterPro"/>
</dbReference>
<dbReference type="Pfam" id="PF00512">
    <property type="entry name" value="HisKA"/>
    <property type="match status" value="1"/>
</dbReference>
<dbReference type="InterPro" id="IPR001789">
    <property type="entry name" value="Sig_transdc_resp-reg_receiver"/>
</dbReference>
<evidence type="ECO:0000313" key="19">
    <source>
        <dbReference type="Proteomes" id="UP000032900"/>
    </source>
</evidence>
<dbReference type="InterPro" id="IPR011110">
    <property type="entry name" value="Reg_prop"/>
</dbReference>
<dbReference type="Pfam" id="PF07495">
    <property type="entry name" value="Y_Y_Y"/>
    <property type="match status" value="1"/>
</dbReference>
<evidence type="ECO:0000256" key="8">
    <source>
        <dbReference type="ARBA" id="ARBA00023012"/>
    </source>
</evidence>
<dbReference type="InterPro" id="IPR005467">
    <property type="entry name" value="His_kinase_dom"/>
</dbReference>
<dbReference type="PRINTS" id="PR00344">
    <property type="entry name" value="BCTRLSENSOR"/>
</dbReference>
<organism evidence="18 19">
    <name type="scientific">Geofilum rubicundum JCM 15548</name>
    <dbReference type="NCBI Taxonomy" id="1236989"/>
    <lineage>
        <taxon>Bacteria</taxon>
        <taxon>Pseudomonadati</taxon>
        <taxon>Bacteroidota</taxon>
        <taxon>Bacteroidia</taxon>
        <taxon>Marinilabiliales</taxon>
        <taxon>Marinilabiliaceae</taxon>
        <taxon>Geofilum</taxon>
    </lineage>
</organism>
<dbReference type="SUPFAM" id="SSF47384">
    <property type="entry name" value="Homodimeric domain of signal transducing histidine kinase"/>
    <property type="match status" value="1"/>
</dbReference>
<dbReference type="SUPFAM" id="SSF52172">
    <property type="entry name" value="CheY-like"/>
    <property type="match status" value="1"/>
</dbReference>
<dbReference type="Pfam" id="PF07494">
    <property type="entry name" value="Reg_prop"/>
    <property type="match status" value="4"/>
</dbReference>
<dbReference type="InterPro" id="IPR011006">
    <property type="entry name" value="CheY-like_superfamily"/>
</dbReference>
<dbReference type="CDD" id="cd00075">
    <property type="entry name" value="HATPase"/>
    <property type="match status" value="1"/>
</dbReference>
<dbReference type="SMART" id="SM00387">
    <property type="entry name" value="HATPase_c"/>
    <property type="match status" value="1"/>
</dbReference>
<dbReference type="InterPro" id="IPR018060">
    <property type="entry name" value="HTH_AraC"/>
</dbReference>
<dbReference type="STRING" id="1236989.JCM15548_1983"/>
<dbReference type="Gene3D" id="3.40.50.2300">
    <property type="match status" value="1"/>
</dbReference>
<dbReference type="SUPFAM" id="SSF63825">
    <property type="entry name" value="YWTD domain"/>
    <property type="match status" value="1"/>
</dbReference>
<feature type="domain" description="HTH araC/xylS-type" evidence="15">
    <location>
        <begin position="1192"/>
        <end position="1291"/>
    </location>
</feature>
<dbReference type="Gene3D" id="1.10.10.60">
    <property type="entry name" value="Homeodomain-like"/>
    <property type="match status" value="1"/>
</dbReference>
<accession>A0A0E9LU66</accession>
<dbReference type="SMART" id="SM00448">
    <property type="entry name" value="REC"/>
    <property type="match status" value="1"/>
</dbReference>
<name>A0A0E9LU66_9BACT</name>
<feature type="domain" description="Response regulatory" evidence="17">
    <location>
        <begin position="1043"/>
        <end position="1158"/>
    </location>
</feature>
<evidence type="ECO:0000256" key="13">
    <source>
        <dbReference type="SAM" id="Phobius"/>
    </source>
</evidence>
<evidence type="ECO:0000259" key="16">
    <source>
        <dbReference type="PROSITE" id="PS50109"/>
    </source>
</evidence>
<feature type="transmembrane region" description="Helical" evidence="13">
    <location>
        <begin position="752"/>
        <end position="771"/>
    </location>
</feature>
<evidence type="ECO:0000256" key="7">
    <source>
        <dbReference type="ARBA" id="ARBA00022840"/>
    </source>
</evidence>
<comment type="catalytic activity">
    <reaction evidence="1">
        <text>ATP + protein L-histidine = ADP + protein N-phospho-L-histidine.</text>
        <dbReference type="EC" id="2.7.13.3"/>
    </reaction>
</comment>
<dbReference type="InterPro" id="IPR003661">
    <property type="entry name" value="HisK_dim/P_dom"/>
</dbReference>
<dbReference type="Pfam" id="PF12833">
    <property type="entry name" value="HTH_18"/>
    <property type="match status" value="1"/>
</dbReference>
<keyword evidence="5" id="KW-0547">Nucleotide-binding</keyword>
<evidence type="ECO:0000256" key="6">
    <source>
        <dbReference type="ARBA" id="ARBA00022777"/>
    </source>
</evidence>
<dbReference type="InterPro" id="IPR013783">
    <property type="entry name" value="Ig-like_fold"/>
</dbReference>
<dbReference type="InterPro" id="IPR018062">
    <property type="entry name" value="HTH_AraC-typ_CS"/>
</dbReference>
<keyword evidence="8" id="KW-0902">Two-component regulatory system</keyword>
<keyword evidence="9" id="KW-0805">Transcription regulation</keyword>
<dbReference type="InterPro" id="IPR036097">
    <property type="entry name" value="HisK_dim/P_sf"/>
</dbReference>
<dbReference type="Gene3D" id="2.130.10.10">
    <property type="entry name" value="YVTN repeat-like/Quinoprotein amine dehydrogenase"/>
    <property type="match status" value="3"/>
</dbReference>
<dbReference type="PROSITE" id="PS50109">
    <property type="entry name" value="HIS_KIN"/>
    <property type="match status" value="1"/>
</dbReference>
<evidence type="ECO:0000256" key="2">
    <source>
        <dbReference type="ARBA" id="ARBA00012438"/>
    </source>
</evidence>
<feature type="signal peptide" evidence="14">
    <location>
        <begin position="1"/>
        <end position="25"/>
    </location>
</feature>
<keyword evidence="4" id="KW-0808">Transferase</keyword>
<dbReference type="InterPro" id="IPR015943">
    <property type="entry name" value="WD40/YVTN_repeat-like_dom_sf"/>
</dbReference>
<dbReference type="SUPFAM" id="SSF46689">
    <property type="entry name" value="Homeodomain-like"/>
    <property type="match status" value="1"/>
</dbReference>
<keyword evidence="19" id="KW-1185">Reference proteome</keyword>
<comment type="caution">
    <text evidence="18">The sequence shown here is derived from an EMBL/GenBank/DDBJ whole genome shotgun (WGS) entry which is preliminary data.</text>
</comment>
<evidence type="ECO:0000256" key="9">
    <source>
        <dbReference type="ARBA" id="ARBA00023015"/>
    </source>
</evidence>
<evidence type="ECO:0000256" key="11">
    <source>
        <dbReference type="ARBA" id="ARBA00023163"/>
    </source>
</evidence>
<evidence type="ECO:0000313" key="18">
    <source>
        <dbReference type="EMBL" id="GAO28848.1"/>
    </source>
</evidence>
<proteinExistence type="predicted"/>
<evidence type="ECO:0000259" key="17">
    <source>
        <dbReference type="PROSITE" id="PS50110"/>
    </source>
</evidence>
<gene>
    <name evidence="18" type="ORF">JCM15548_1983</name>
</gene>
<dbReference type="InterPro" id="IPR003594">
    <property type="entry name" value="HATPase_dom"/>
</dbReference>
<dbReference type="Gene3D" id="3.30.565.10">
    <property type="entry name" value="Histidine kinase-like ATPase, C-terminal domain"/>
    <property type="match status" value="1"/>
</dbReference>
<dbReference type="PROSITE" id="PS01124">
    <property type="entry name" value="HTH_ARAC_FAMILY_2"/>
    <property type="match status" value="1"/>
</dbReference>
<feature type="chain" id="PRO_5002428484" description="histidine kinase" evidence="14">
    <location>
        <begin position="26"/>
        <end position="1291"/>
    </location>
</feature>
<dbReference type="SMART" id="SM00388">
    <property type="entry name" value="HisKA"/>
    <property type="match status" value="1"/>
</dbReference>
<evidence type="ECO:0000256" key="1">
    <source>
        <dbReference type="ARBA" id="ARBA00000085"/>
    </source>
</evidence>
<evidence type="ECO:0000256" key="4">
    <source>
        <dbReference type="ARBA" id="ARBA00022679"/>
    </source>
</evidence>
<dbReference type="Pfam" id="PF00072">
    <property type="entry name" value="Response_reg"/>
    <property type="match status" value="1"/>
</dbReference>
<protein>
    <recommendedName>
        <fullName evidence="2">histidine kinase</fullName>
        <ecNumber evidence="2">2.7.13.3</ecNumber>
    </recommendedName>
</protein>
<dbReference type="CDD" id="cd17574">
    <property type="entry name" value="REC_OmpR"/>
    <property type="match status" value="1"/>
</dbReference>
<dbReference type="GO" id="GO:0005524">
    <property type="term" value="F:ATP binding"/>
    <property type="evidence" value="ECO:0007669"/>
    <property type="project" value="UniProtKB-KW"/>
</dbReference>